<dbReference type="Gene3D" id="3.50.50.60">
    <property type="entry name" value="FAD/NAD(P)-binding domain"/>
    <property type="match status" value="1"/>
</dbReference>
<dbReference type="Proteomes" id="UP000038040">
    <property type="component" value="Unplaced"/>
</dbReference>
<dbReference type="WBParaSite" id="DME_0000376901-mRNA-1">
    <property type="protein sequence ID" value="DME_0000376901-mRNA-1"/>
    <property type="gene ID" value="DME_0000376901"/>
</dbReference>
<dbReference type="EMBL" id="UYYG01001163">
    <property type="protein sequence ID" value="VDN57801.1"/>
    <property type="molecule type" value="Genomic_DNA"/>
</dbReference>
<dbReference type="OrthoDB" id="412005at2759"/>
<reference evidence="1 3" key="2">
    <citation type="submission" date="2018-11" db="EMBL/GenBank/DDBJ databases">
        <authorList>
            <consortium name="Pathogen Informatics"/>
        </authorList>
    </citation>
    <scope>NUCLEOTIDE SEQUENCE [LARGE SCALE GENOMIC DNA]</scope>
</reference>
<dbReference type="Proteomes" id="UP000274756">
    <property type="component" value="Unassembled WGS sequence"/>
</dbReference>
<evidence type="ECO:0000313" key="4">
    <source>
        <dbReference type="WBParaSite" id="DME_0000376901-mRNA-1"/>
    </source>
</evidence>
<proteinExistence type="predicted"/>
<dbReference type="AlphaFoldDB" id="A0A158Q415"/>
<name>A0A158Q415_DRAME</name>
<accession>A0A158Q415</accession>
<dbReference type="STRING" id="318479.A0A158Q415"/>
<keyword evidence="3" id="KW-1185">Reference proteome</keyword>
<dbReference type="PANTHER" id="PTHR15192:SF8">
    <property type="entry name" value="FAD_NAD(P)-BINDING DOMAIN-CONTAINING PROTEIN"/>
    <property type="match status" value="1"/>
</dbReference>
<evidence type="ECO:0000313" key="3">
    <source>
        <dbReference type="Proteomes" id="UP000274756"/>
    </source>
</evidence>
<organism evidence="2 4">
    <name type="scientific">Dracunculus medinensis</name>
    <name type="common">Guinea worm</name>
    <dbReference type="NCBI Taxonomy" id="318479"/>
    <lineage>
        <taxon>Eukaryota</taxon>
        <taxon>Metazoa</taxon>
        <taxon>Ecdysozoa</taxon>
        <taxon>Nematoda</taxon>
        <taxon>Chromadorea</taxon>
        <taxon>Rhabditida</taxon>
        <taxon>Spirurina</taxon>
        <taxon>Dracunculoidea</taxon>
        <taxon>Dracunculidae</taxon>
        <taxon>Dracunculus</taxon>
    </lineage>
</organism>
<sequence length="440" mass="49499">MDLSSSLSSNSTPAQAINRQLDTEIIIIGNGPAALSLSAFLSGWLPFYRPRKEHPNLAIHQKLMEHIDESLIDQDLTWLDDIVREYGVHGLSILYDSLARPNCDNESIDESLLRWIYDPNRAVPHLLVAASSVGGAWNNYSNETLTVSTSSFLDLPVLSIKNWLKKEKLCSRLPASLICKYFVAYAKIMGLNNRIISNVRITHISKCFGRIPGNEFWEIRGTKFDEPLIFHCRKVVLACGKNQHRKLGIENFFGDMRVVYDISGLSAKLSSFYPDHLINDKVIVIGDGMSAADAVLFCLKANVPVLHVIRRSEQQIKLIQLAHLSPSLYPEYTKIYRLMTGKQSNPLYRKLTNSQIIAFDSNIALLKTPDGLKSENFSIICACIGRCTDLSMLSEEYFFDNYYCLNDQALFRVGSLAGDHFVRYIVGGSLQVAKYLLCTS</sequence>
<dbReference type="SUPFAM" id="SSF51905">
    <property type="entry name" value="FAD/NAD(P)-binding domain"/>
    <property type="match status" value="1"/>
</dbReference>
<gene>
    <name evidence="1" type="ORF">DME_LOCUS7774</name>
</gene>
<evidence type="ECO:0000313" key="2">
    <source>
        <dbReference type="Proteomes" id="UP000038040"/>
    </source>
</evidence>
<reference evidence="4" key="1">
    <citation type="submission" date="2016-04" db="UniProtKB">
        <authorList>
            <consortium name="WormBaseParasite"/>
        </authorList>
    </citation>
    <scope>IDENTIFICATION</scope>
</reference>
<protein>
    <submittedName>
        <fullName evidence="4">Pyr_redox_2 domain-containing protein</fullName>
    </submittedName>
</protein>
<evidence type="ECO:0000313" key="1">
    <source>
        <dbReference type="EMBL" id="VDN57801.1"/>
    </source>
</evidence>
<dbReference type="PANTHER" id="PTHR15192">
    <property type="entry name" value="PROTEIN CBG05349"/>
    <property type="match status" value="1"/>
</dbReference>
<dbReference type="InterPro" id="IPR029731">
    <property type="entry name" value="OSGIN1/2"/>
</dbReference>
<dbReference type="InterPro" id="IPR036188">
    <property type="entry name" value="FAD/NAD-bd_sf"/>
</dbReference>